<sequence>MNRKTTIKDKLTKNMMVIVFCVFLIIAACTYIFISKAIKNIAVSAGPGLSTIVSRELEGKDLTELVREKENSEIYKKIDEAMTVLMSKAQGIIDDAALLINTNEDKWYYVIDKNKDNQSKLGGEYSDKEKLEGIKKALELNTTQVNNSSTDLEIFIPVKANNGINLAICIGVNNSVIAKAKYILLGILLIIMVVSLIIVRLIIGGITRKQTKSITVLVNKMKEMSKLEGDLTKRIDIESNDEIGELAQYTNEMLDTIQQILIDVKDVSDRLTSDNKEFNNAFNRSAEQFQDTTMLTKNINEKIYNQSLWLGDISNSVIKFNDTVKGVTLSTKEVAVQSVNTTNSANEGNEYIKKLEAHSNDISKVVNKTSTLVNSLGNKSEQINGIADTIGAIADQTNLLALNASIEAMHAGERGKGFAVVAEEVGKLAFESSKSSEEIFNLIQEVRQGIKSAEISMQEVSKKTIEQEDFIKNVSDKFKDIVYSIDKVSKKVEEVSEASDNMALNLSDIKNQIENLTGVSEENSKSTNQIALNIEEQISSIKQLSNRTEELDTVSRVLMDKLEKLKLN</sequence>
<dbReference type="PROSITE" id="PS50111">
    <property type="entry name" value="CHEMOTAXIS_TRANSDUC_2"/>
    <property type="match status" value="1"/>
</dbReference>
<protein>
    <submittedName>
        <fullName evidence="7">Chemotaxis protein</fullName>
    </submittedName>
</protein>
<keyword evidence="4" id="KW-0472">Membrane</keyword>
<keyword evidence="4" id="KW-0812">Transmembrane</keyword>
<feature type="transmembrane region" description="Helical" evidence="4">
    <location>
        <begin position="12"/>
        <end position="34"/>
    </location>
</feature>
<keyword evidence="4" id="KW-1133">Transmembrane helix</keyword>
<feature type="domain" description="Methyl-accepting transducer" evidence="5">
    <location>
        <begin position="281"/>
        <end position="517"/>
    </location>
</feature>
<dbReference type="OrthoDB" id="2542987at2"/>
<feature type="domain" description="HAMP" evidence="6">
    <location>
        <begin position="208"/>
        <end position="262"/>
    </location>
</feature>
<organism evidence="7 8">
    <name type="scientific">Clostridium botulinum B2 450</name>
    <dbReference type="NCBI Taxonomy" id="1379739"/>
    <lineage>
        <taxon>Bacteria</taxon>
        <taxon>Bacillati</taxon>
        <taxon>Bacillota</taxon>
        <taxon>Clostridia</taxon>
        <taxon>Eubacteriales</taxon>
        <taxon>Clostridiaceae</taxon>
        <taxon>Clostridium</taxon>
    </lineage>
</organism>
<evidence type="ECO:0000259" key="5">
    <source>
        <dbReference type="PROSITE" id="PS50111"/>
    </source>
</evidence>
<dbReference type="Proteomes" id="UP000032250">
    <property type="component" value="Unassembled WGS sequence"/>
</dbReference>
<evidence type="ECO:0000256" key="3">
    <source>
        <dbReference type="PROSITE-ProRule" id="PRU00284"/>
    </source>
</evidence>
<dbReference type="SMART" id="SM00283">
    <property type="entry name" value="MA"/>
    <property type="match status" value="1"/>
</dbReference>
<gene>
    <name evidence="7" type="ORF">N495_05910</name>
</gene>
<proteinExistence type="inferred from homology"/>
<dbReference type="RefSeq" id="WP_003487202.1">
    <property type="nucleotide sequence ID" value="NZ_JXSU01000007.1"/>
</dbReference>
<evidence type="ECO:0000256" key="2">
    <source>
        <dbReference type="ARBA" id="ARBA00029447"/>
    </source>
</evidence>
<dbReference type="InterPro" id="IPR003660">
    <property type="entry name" value="HAMP_dom"/>
</dbReference>
<dbReference type="PROSITE" id="PS51257">
    <property type="entry name" value="PROKAR_LIPOPROTEIN"/>
    <property type="match status" value="1"/>
</dbReference>
<evidence type="ECO:0000256" key="1">
    <source>
        <dbReference type="ARBA" id="ARBA00023224"/>
    </source>
</evidence>
<dbReference type="InterPro" id="IPR004089">
    <property type="entry name" value="MCPsignal_dom"/>
</dbReference>
<dbReference type="SMART" id="SM00304">
    <property type="entry name" value="HAMP"/>
    <property type="match status" value="1"/>
</dbReference>
<feature type="transmembrane region" description="Helical" evidence="4">
    <location>
        <begin position="182"/>
        <end position="203"/>
    </location>
</feature>
<dbReference type="Gene3D" id="6.10.340.10">
    <property type="match status" value="1"/>
</dbReference>
<dbReference type="GO" id="GO:0007165">
    <property type="term" value="P:signal transduction"/>
    <property type="evidence" value="ECO:0007669"/>
    <property type="project" value="UniProtKB-KW"/>
</dbReference>
<dbReference type="HOGENOM" id="CLU_000445_107_18_9"/>
<dbReference type="EMBL" id="JXSU01000007">
    <property type="protein sequence ID" value="KIS23137.1"/>
    <property type="molecule type" value="Genomic_DNA"/>
</dbReference>
<dbReference type="PATRIC" id="fig|1379739.3.peg.1511"/>
<accession>A0A0D1BTP8</accession>
<evidence type="ECO:0000313" key="8">
    <source>
        <dbReference type="Proteomes" id="UP000032250"/>
    </source>
</evidence>
<evidence type="ECO:0000259" key="6">
    <source>
        <dbReference type="PROSITE" id="PS50885"/>
    </source>
</evidence>
<comment type="similarity">
    <text evidence="2">Belongs to the methyl-accepting chemotaxis (MCP) protein family.</text>
</comment>
<dbReference type="Gene3D" id="1.10.287.950">
    <property type="entry name" value="Methyl-accepting chemotaxis protein"/>
    <property type="match status" value="1"/>
</dbReference>
<dbReference type="PANTHER" id="PTHR32089">
    <property type="entry name" value="METHYL-ACCEPTING CHEMOTAXIS PROTEIN MCPB"/>
    <property type="match status" value="1"/>
</dbReference>
<dbReference type="AlphaFoldDB" id="A0A0D1BTP8"/>
<keyword evidence="1 3" id="KW-0807">Transducer</keyword>
<comment type="caution">
    <text evidence="7">The sequence shown here is derived from an EMBL/GenBank/DDBJ whole genome shotgun (WGS) entry which is preliminary data.</text>
</comment>
<dbReference type="PROSITE" id="PS50885">
    <property type="entry name" value="HAMP"/>
    <property type="match status" value="1"/>
</dbReference>
<dbReference type="GO" id="GO:0016020">
    <property type="term" value="C:membrane"/>
    <property type="evidence" value="ECO:0007669"/>
    <property type="project" value="InterPro"/>
</dbReference>
<dbReference type="Pfam" id="PF00015">
    <property type="entry name" value="MCPsignal"/>
    <property type="match status" value="1"/>
</dbReference>
<dbReference type="Pfam" id="PF00672">
    <property type="entry name" value="HAMP"/>
    <property type="match status" value="1"/>
</dbReference>
<evidence type="ECO:0000256" key="4">
    <source>
        <dbReference type="SAM" id="Phobius"/>
    </source>
</evidence>
<evidence type="ECO:0000313" key="7">
    <source>
        <dbReference type="EMBL" id="KIS23137.1"/>
    </source>
</evidence>
<dbReference type="CDD" id="cd06225">
    <property type="entry name" value="HAMP"/>
    <property type="match status" value="1"/>
</dbReference>
<dbReference type="SUPFAM" id="SSF58104">
    <property type="entry name" value="Methyl-accepting chemotaxis protein (MCP) signaling domain"/>
    <property type="match status" value="1"/>
</dbReference>
<name>A0A0D1BTP8_CLOBO</name>
<reference evidence="7 8" key="1">
    <citation type="submission" date="2014-06" db="EMBL/GenBank/DDBJ databases">
        <title>Genome characterization of distinct group I Clostridium botulinum lineages.</title>
        <authorList>
            <person name="Giordani F."/>
            <person name="Anselmo A."/>
            <person name="Fillo S."/>
            <person name="Palozzi A.M."/>
            <person name="Fortunato A."/>
            <person name="Gentile B."/>
            <person name="Ciammaruconi A."/>
            <person name="Anniballi F."/>
            <person name="De Medici D."/>
            <person name="Lista F."/>
        </authorList>
    </citation>
    <scope>NUCLEOTIDE SEQUENCE [LARGE SCALE GENOMIC DNA]</scope>
    <source>
        <strain evidence="7 8">B2 450</strain>
    </source>
</reference>
<dbReference type="PANTHER" id="PTHR32089:SF112">
    <property type="entry name" value="LYSOZYME-LIKE PROTEIN-RELATED"/>
    <property type="match status" value="1"/>
</dbReference>